<evidence type="ECO:0000313" key="2">
    <source>
        <dbReference type="EMBL" id="EED16304.1"/>
    </source>
</evidence>
<feature type="region of interest" description="Disordered" evidence="1">
    <location>
        <begin position="422"/>
        <end position="448"/>
    </location>
</feature>
<keyword evidence="3" id="KW-1185">Reference proteome</keyword>
<dbReference type="InParanoid" id="B8MGS3"/>
<feature type="compositionally biased region" description="Basic and acidic residues" evidence="1">
    <location>
        <begin position="234"/>
        <end position="243"/>
    </location>
</feature>
<name>B8MGS3_TALSN</name>
<dbReference type="OMA" id="LFADVHY"/>
<dbReference type="PhylomeDB" id="B8MGS3"/>
<feature type="compositionally biased region" description="Low complexity" evidence="1">
    <location>
        <begin position="221"/>
        <end position="230"/>
    </location>
</feature>
<protein>
    <recommendedName>
        <fullName evidence="4">RNA recognition motif-containing protein</fullName>
    </recommendedName>
</protein>
<feature type="compositionally biased region" description="Polar residues" evidence="1">
    <location>
        <begin position="336"/>
        <end position="348"/>
    </location>
</feature>
<dbReference type="EMBL" id="EQ962656">
    <property type="protein sequence ID" value="EED16304.1"/>
    <property type="molecule type" value="Genomic_DNA"/>
</dbReference>
<dbReference type="AlphaFoldDB" id="B8MGS3"/>
<feature type="compositionally biased region" description="Polar residues" evidence="1">
    <location>
        <begin position="189"/>
        <end position="208"/>
    </location>
</feature>
<organism evidence="2 3">
    <name type="scientific">Talaromyces stipitatus (strain ATCC 10500 / CBS 375.48 / QM 6759 / NRRL 1006)</name>
    <name type="common">Penicillium stipitatum</name>
    <dbReference type="NCBI Taxonomy" id="441959"/>
    <lineage>
        <taxon>Eukaryota</taxon>
        <taxon>Fungi</taxon>
        <taxon>Dikarya</taxon>
        <taxon>Ascomycota</taxon>
        <taxon>Pezizomycotina</taxon>
        <taxon>Eurotiomycetes</taxon>
        <taxon>Eurotiomycetidae</taxon>
        <taxon>Eurotiales</taxon>
        <taxon>Trichocomaceae</taxon>
        <taxon>Talaromyces</taxon>
        <taxon>Talaromyces sect. Talaromyces</taxon>
    </lineage>
</organism>
<gene>
    <name evidence="2" type="ORF">TSTA_014020</name>
</gene>
<dbReference type="OrthoDB" id="5408296at2759"/>
<sequence length="467" mass="51231">MPPFPGEDRLLTLFADVHYYFTNPTPNPAYHRFDKGSYLYVYHDVARGSARLEVANNPGTNDQDAFQGALDHIHMVHSTRFPTLVTVTVGSQVENSPVSAHSPVGIQDSWLLPFTDPRDQRKHNFRLHTLDIYFWTVEDADQFLDAVARILPPQQLESDRQVQQPQTVSEPAVSRVVEQLENVAITDPAYQNGQTRDSRSEPQPTSKEQPPAKAETTDYTPLAYNPAAPAAPEPIKHREKTPPPEDAGEGTGLVAAAVADETQHYPPAQGLSNFSHPQAYTNLTLARYGYSSPPPSAGLSMSQGITGPPSYSATTLAGPPPTQAGGMTFAPPPQNPNAHLFSQNSFDSQPHHAPHPQYADYLQQSHNGNNNHSPSTPEDERVILNGGYSNYSYAQPVQHQYGQLNTEYDIHNQIYIPTEAELKGSKHGKAGSQSSKSSSRGTKIEAGLGRMDSKVNGFLKKIEKRIG</sequence>
<dbReference type="Proteomes" id="UP000001745">
    <property type="component" value="Unassembled WGS sequence"/>
</dbReference>
<feature type="compositionally biased region" description="Polar residues" evidence="1">
    <location>
        <begin position="362"/>
        <end position="376"/>
    </location>
</feature>
<feature type="compositionally biased region" description="Low complexity" evidence="1">
    <location>
        <begin position="430"/>
        <end position="441"/>
    </location>
</feature>
<feature type="region of interest" description="Disordered" evidence="1">
    <location>
        <begin position="185"/>
        <end position="250"/>
    </location>
</feature>
<evidence type="ECO:0000256" key="1">
    <source>
        <dbReference type="SAM" id="MobiDB-lite"/>
    </source>
</evidence>
<dbReference type="RefSeq" id="XP_002483538.1">
    <property type="nucleotide sequence ID" value="XM_002483493.1"/>
</dbReference>
<dbReference type="HOGENOM" id="CLU_032402_1_0_1"/>
<dbReference type="VEuPathDB" id="FungiDB:TSTA_014020"/>
<evidence type="ECO:0000313" key="3">
    <source>
        <dbReference type="Proteomes" id="UP000001745"/>
    </source>
</evidence>
<dbReference type="STRING" id="441959.B8MGS3"/>
<evidence type="ECO:0008006" key="4">
    <source>
        <dbReference type="Google" id="ProtNLM"/>
    </source>
</evidence>
<accession>B8MGS3</accession>
<proteinExistence type="predicted"/>
<dbReference type="GeneID" id="8099201"/>
<dbReference type="eggNOG" id="ENOG502SH9Q">
    <property type="taxonomic scope" value="Eukaryota"/>
</dbReference>
<reference evidence="3" key="1">
    <citation type="journal article" date="2015" name="Genome Announc.">
        <title>Genome sequence of the AIDS-associated pathogen Penicillium marneffei (ATCC18224) and its near taxonomic relative Talaromyces stipitatus (ATCC10500).</title>
        <authorList>
            <person name="Nierman W.C."/>
            <person name="Fedorova-Abrams N.D."/>
            <person name="Andrianopoulos A."/>
        </authorList>
    </citation>
    <scope>NUCLEOTIDE SEQUENCE [LARGE SCALE GENOMIC DNA]</scope>
    <source>
        <strain evidence="3">ATCC 10500 / CBS 375.48 / QM 6759 / NRRL 1006</strain>
    </source>
</reference>
<feature type="region of interest" description="Disordered" evidence="1">
    <location>
        <begin position="323"/>
        <end position="382"/>
    </location>
</feature>